<sequence length="316" mass="34924">MSDTSITGAGIPQHGQLALPLLQVISDGKEWTRRDLVVATLDRAGVPEELREIQYKESGHFAAENRVGWAKSELNRARLIETVRRGVFRVTDAGREFLAAHPDGFTKADLEALPVWDEYVPRRRPSTSDGEQPVSSIGTMVSVAEDVPTPDELINSAVTELEDDLKSQLLQRLKDGEPEFLERVVRRLLVKMGYGREGELTKLRGPGDSGIDGVVDRDELGLSRIYVQAKRYDEASIGRPAVQAFVGALATRGAATGVFFTTSRFADTAIEAAERVAQDIALVDGLRLTELMIKHRVGVELDRIVEIVKLDEDFFE</sequence>
<dbReference type="EMBL" id="BAAAOH010000001">
    <property type="protein sequence ID" value="GAA1983300.1"/>
    <property type="molecule type" value="Genomic_DNA"/>
</dbReference>
<feature type="domain" description="Restriction system protein Mrr-like N-terminal" evidence="2">
    <location>
        <begin position="16"/>
        <end position="99"/>
    </location>
</feature>
<evidence type="ECO:0000259" key="1">
    <source>
        <dbReference type="Pfam" id="PF04471"/>
    </source>
</evidence>
<dbReference type="Pfam" id="PF14338">
    <property type="entry name" value="Mrr_N"/>
    <property type="match status" value="1"/>
</dbReference>
<protein>
    <submittedName>
        <fullName evidence="3">Restriction endonuclease</fullName>
    </submittedName>
</protein>
<evidence type="ECO:0000259" key="2">
    <source>
        <dbReference type="Pfam" id="PF14338"/>
    </source>
</evidence>
<name>A0ABN2SAH4_9MICO</name>
<dbReference type="InterPro" id="IPR011856">
    <property type="entry name" value="tRNA_endonuc-like_dom_sf"/>
</dbReference>
<organism evidence="3 4">
    <name type="scientific">Microbacterium pumilum</name>
    <dbReference type="NCBI Taxonomy" id="344165"/>
    <lineage>
        <taxon>Bacteria</taxon>
        <taxon>Bacillati</taxon>
        <taxon>Actinomycetota</taxon>
        <taxon>Actinomycetes</taxon>
        <taxon>Micrococcales</taxon>
        <taxon>Microbacteriaceae</taxon>
        <taxon>Microbacterium</taxon>
    </lineage>
</organism>
<dbReference type="InterPro" id="IPR007560">
    <property type="entry name" value="Restrct_endonuc_IV_Mrr"/>
</dbReference>
<dbReference type="Pfam" id="PF04471">
    <property type="entry name" value="Mrr_cat"/>
    <property type="match status" value="1"/>
</dbReference>
<dbReference type="Proteomes" id="UP001500326">
    <property type="component" value="Unassembled WGS sequence"/>
</dbReference>
<gene>
    <name evidence="3" type="ORF">GCM10009777_16430</name>
</gene>
<dbReference type="Gene3D" id="3.40.1350.10">
    <property type="match status" value="1"/>
</dbReference>
<dbReference type="InterPro" id="IPR011335">
    <property type="entry name" value="Restrct_endonuc-II-like"/>
</dbReference>
<reference evidence="3 4" key="1">
    <citation type="journal article" date="2019" name="Int. J. Syst. Evol. Microbiol.">
        <title>The Global Catalogue of Microorganisms (GCM) 10K type strain sequencing project: providing services to taxonomists for standard genome sequencing and annotation.</title>
        <authorList>
            <consortium name="The Broad Institute Genomics Platform"/>
            <consortium name="The Broad Institute Genome Sequencing Center for Infectious Disease"/>
            <person name="Wu L."/>
            <person name="Ma J."/>
        </authorList>
    </citation>
    <scope>NUCLEOTIDE SEQUENCE [LARGE SCALE GENOMIC DNA]</scope>
    <source>
        <strain evidence="3 4">JCM 14902</strain>
    </source>
</reference>
<feature type="domain" description="Restriction endonuclease type IV Mrr" evidence="1">
    <location>
        <begin position="177"/>
        <end position="292"/>
    </location>
</feature>
<keyword evidence="3" id="KW-0540">Nuclease</keyword>
<comment type="caution">
    <text evidence="3">The sequence shown here is derived from an EMBL/GenBank/DDBJ whole genome shotgun (WGS) entry which is preliminary data.</text>
</comment>
<dbReference type="PANTHER" id="PTHR30015:SF7">
    <property type="entry name" value="TYPE IV METHYL-DIRECTED RESTRICTION ENZYME ECOKMRR"/>
    <property type="match status" value="1"/>
</dbReference>
<dbReference type="SUPFAM" id="SSF52980">
    <property type="entry name" value="Restriction endonuclease-like"/>
    <property type="match status" value="1"/>
</dbReference>
<proteinExistence type="predicted"/>
<keyword evidence="4" id="KW-1185">Reference proteome</keyword>
<dbReference type="InterPro" id="IPR052906">
    <property type="entry name" value="Type_IV_Methyl-Rstrct_Enzyme"/>
</dbReference>
<dbReference type="InterPro" id="IPR025745">
    <property type="entry name" value="Mrr-like_N_dom"/>
</dbReference>
<dbReference type="PANTHER" id="PTHR30015">
    <property type="entry name" value="MRR RESTRICTION SYSTEM PROTEIN"/>
    <property type="match status" value="1"/>
</dbReference>
<dbReference type="RefSeq" id="WP_344060299.1">
    <property type="nucleotide sequence ID" value="NZ_BAAAOH010000001.1"/>
</dbReference>
<evidence type="ECO:0000313" key="3">
    <source>
        <dbReference type="EMBL" id="GAA1983300.1"/>
    </source>
</evidence>
<accession>A0ABN2SAH4</accession>
<evidence type="ECO:0000313" key="4">
    <source>
        <dbReference type="Proteomes" id="UP001500326"/>
    </source>
</evidence>
<keyword evidence="3" id="KW-0255">Endonuclease</keyword>
<dbReference type="GO" id="GO:0004519">
    <property type="term" value="F:endonuclease activity"/>
    <property type="evidence" value="ECO:0007669"/>
    <property type="project" value="UniProtKB-KW"/>
</dbReference>
<keyword evidence="3" id="KW-0378">Hydrolase</keyword>